<dbReference type="GO" id="GO:0009289">
    <property type="term" value="C:pilus"/>
    <property type="evidence" value="ECO:0007669"/>
    <property type="project" value="InterPro"/>
</dbReference>
<dbReference type="OrthoDB" id="7287892at2"/>
<dbReference type="EMBL" id="RCZP01000014">
    <property type="protein sequence ID" value="TPG53784.1"/>
    <property type="molecule type" value="Genomic_DNA"/>
</dbReference>
<evidence type="ECO:0000256" key="1">
    <source>
        <dbReference type="ARBA" id="ARBA00009766"/>
    </source>
</evidence>
<protein>
    <recommendedName>
        <fullName evidence="7">Curlin</fullName>
    </recommendedName>
</protein>
<dbReference type="RefSeq" id="WP_140884548.1">
    <property type="nucleotide sequence ID" value="NZ_RCZP01000014.1"/>
</dbReference>
<organism evidence="5 6">
    <name type="scientific">Muricoccus nepalensis</name>
    <dbReference type="NCBI Taxonomy" id="1854500"/>
    <lineage>
        <taxon>Bacteria</taxon>
        <taxon>Pseudomonadati</taxon>
        <taxon>Pseudomonadota</taxon>
        <taxon>Alphaproteobacteria</taxon>
        <taxon>Acetobacterales</taxon>
        <taxon>Roseomonadaceae</taxon>
        <taxon>Muricoccus</taxon>
    </lineage>
</organism>
<dbReference type="AlphaFoldDB" id="A0A502FWD2"/>
<feature type="signal peptide" evidence="4">
    <location>
        <begin position="1"/>
        <end position="16"/>
    </location>
</feature>
<evidence type="ECO:0000313" key="5">
    <source>
        <dbReference type="EMBL" id="TPG53784.1"/>
    </source>
</evidence>
<dbReference type="Proteomes" id="UP000317078">
    <property type="component" value="Unassembled WGS sequence"/>
</dbReference>
<keyword evidence="2 4" id="KW-0732">Signal</keyword>
<accession>A0A502FWD2</accession>
<reference evidence="5 6" key="1">
    <citation type="journal article" date="2019" name="Environ. Microbiol.">
        <title>Species interactions and distinct microbial communities in high Arctic permafrost affected cryosols are associated with the CH4 and CO2 gas fluxes.</title>
        <authorList>
            <person name="Altshuler I."/>
            <person name="Hamel J."/>
            <person name="Turney S."/>
            <person name="Magnuson E."/>
            <person name="Levesque R."/>
            <person name="Greer C."/>
            <person name="Whyte L.G."/>
        </authorList>
    </citation>
    <scope>NUCLEOTIDE SEQUENCE [LARGE SCALE GENOMIC DNA]</scope>
    <source>
        <strain evidence="5 6">S9.3B</strain>
    </source>
</reference>
<proteinExistence type="inferred from homology"/>
<feature type="chain" id="PRO_5021307145" description="Curlin" evidence="4">
    <location>
        <begin position="17"/>
        <end position="131"/>
    </location>
</feature>
<keyword evidence="6" id="KW-1185">Reference proteome</keyword>
<dbReference type="Pfam" id="PF07012">
    <property type="entry name" value="Curlin_rpt"/>
    <property type="match status" value="1"/>
</dbReference>
<comment type="similarity">
    <text evidence="1">Belongs to the CsgA/CsgB family.</text>
</comment>
<comment type="caution">
    <text evidence="5">The sequence shown here is derived from an EMBL/GenBank/DDBJ whole genome shotgun (WGS) entry which is preliminary data.</text>
</comment>
<feature type="region of interest" description="Disordered" evidence="3">
    <location>
        <begin position="35"/>
        <end position="58"/>
    </location>
</feature>
<evidence type="ECO:0000256" key="3">
    <source>
        <dbReference type="SAM" id="MobiDB-lite"/>
    </source>
</evidence>
<evidence type="ECO:0000256" key="2">
    <source>
        <dbReference type="ARBA" id="ARBA00022729"/>
    </source>
</evidence>
<dbReference type="InterPro" id="IPR009742">
    <property type="entry name" value="Curlin_rpt"/>
</dbReference>
<dbReference type="GO" id="GO:0007155">
    <property type="term" value="P:cell adhesion"/>
    <property type="evidence" value="ECO:0007669"/>
    <property type="project" value="InterPro"/>
</dbReference>
<evidence type="ECO:0000256" key="4">
    <source>
        <dbReference type="SAM" id="SignalP"/>
    </source>
</evidence>
<evidence type="ECO:0008006" key="7">
    <source>
        <dbReference type="Google" id="ProtNLM"/>
    </source>
</evidence>
<name>A0A502FWD2_9PROT</name>
<sequence length="131" mass="13016">MFLLVLAGMTTGPALAADTQTMTDQVTQRVISRGGAGQVTGATQQGPGNWGETSQSGTNNTARILQQGSGNLSVITQSGSNLSAESLQTAGARVRIDQTGAAGGIRVQQTGPGAGAASIFSSGAPVTVTVR</sequence>
<evidence type="ECO:0000313" key="6">
    <source>
        <dbReference type="Proteomes" id="UP000317078"/>
    </source>
</evidence>
<gene>
    <name evidence="5" type="ORF">EAH89_15175</name>
</gene>